<dbReference type="AlphaFoldDB" id="A0A0P6EHZ1"/>
<dbReference type="PANTHER" id="PTHR24228:SF71">
    <property type="entry name" value="PROTEIN TRAPPED IN ENDODERM-1"/>
    <property type="match status" value="1"/>
</dbReference>
<dbReference type="FunFam" id="1.20.1070.10:FF:000312">
    <property type="entry name" value="protein trapped in endoderm-1"/>
    <property type="match status" value="1"/>
</dbReference>
<keyword evidence="16" id="KW-1185">Reference proteome</keyword>
<dbReference type="SMART" id="SM01381">
    <property type="entry name" value="7TM_GPCR_Srsx"/>
    <property type="match status" value="1"/>
</dbReference>
<dbReference type="EMBL" id="GDIQ01076346">
    <property type="protein sequence ID" value="JAN18391.1"/>
    <property type="molecule type" value="Transcribed_RNA"/>
</dbReference>
<dbReference type="InterPro" id="IPR000276">
    <property type="entry name" value="GPCR_Rhodpsn"/>
</dbReference>
<dbReference type="PROSITE" id="PS00237">
    <property type="entry name" value="G_PROTEIN_RECEP_F1_1"/>
    <property type="match status" value="1"/>
</dbReference>
<evidence type="ECO:0000256" key="11">
    <source>
        <dbReference type="SAM" id="MobiDB-lite"/>
    </source>
</evidence>
<dbReference type="EMBL" id="LRGB01000359">
    <property type="protein sequence ID" value="KZS19551.1"/>
    <property type="molecule type" value="Genomic_DNA"/>
</dbReference>
<evidence type="ECO:0000256" key="3">
    <source>
        <dbReference type="ARBA" id="ARBA00022475"/>
    </source>
</evidence>
<dbReference type="Gene3D" id="1.20.1070.10">
    <property type="entry name" value="Rhodopsin 7-helix transmembrane proteins"/>
    <property type="match status" value="1"/>
</dbReference>
<proteinExistence type="inferred from homology"/>
<dbReference type="GO" id="GO:0005886">
    <property type="term" value="C:plasma membrane"/>
    <property type="evidence" value="ECO:0007669"/>
    <property type="project" value="UniProtKB-SubCell"/>
</dbReference>
<dbReference type="PRINTS" id="PR00237">
    <property type="entry name" value="GPCRRHODOPSN"/>
</dbReference>
<keyword evidence="4 10" id="KW-0812">Transmembrane</keyword>
<evidence type="ECO:0000256" key="6">
    <source>
        <dbReference type="ARBA" id="ARBA00023040"/>
    </source>
</evidence>
<keyword evidence="9 10" id="KW-0807">Transducer</keyword>
<dbReference type="SUPFAM" id="SSF81321">
    <property type="entry name" value="Family A G protein-coupled receptor-like"/>
    <property type="match status" value="1"/>
</dbReference>
<dbReference type="Proteomes" id="UP000076858">
    <property type="component" value="Unassembled WGS sequence"/>
</dbReference>
<evidence type="ECO:0000256" key="12">
    <source>
        <dbReference type="SAM" id="Phobius"/>
    </source>
</evidence>
<feature type="transmembrane region" description="Helical" evidence="12">
    <location>
        <begin position="118"/>
        <end position="136"/>
    </location>
</feature>
<keyword evidence="6 10" id="KW-0297">G-protein coupled receptor</keyword>
<keyword evidence="5 12" id="KW-1133">Transmembrane helix</keyword>
<keyword evidence="7 12" id="KW-0472">Membrane</keyword>
<keyword evidence="3" id="KW-1003">Cell membrane</keyword>
<evidence type="ECO:0000313" key="16">
    <source>
        <dbReference type="Proteomes" id="UP000076858"/>
    </source>
</evidence>
<evidence type="ECO:0000256" key="2">
    <source>
        <dbReference type="ARBA" id="ARBA00010663"/>
    </source>
</evidence>
<reference evidence="15 16" key="2">
    <citation type="submission" date="2016-03" db="EMBL/GenBank/DDBJ databases">
        <title>EvidentialGene: Evidence-directed Construction of Genes on Genomes.</title>
        <authorList>
            <person name="Gilbert D.G."/>
            <person name="Choi J.-H."/>
            <person name="Mockaitis K."/>
            <person name="Colbourne J."/>
            <person name="Pfrender M."/>
        </authorList>
    </citation>
    <scope>NUCLEOTIDE SEQUENCE [LARGE SCALE GENOMIC DNA]</scope>
    <source>
        <strain evidence="15 16">Xinb3</strain>
        <tissue evidence="15">Complete organism</tissue>
    </source>
</reference>
<comment type="similarity">
    <text evidence="2 10">Belongs to the G-protein coupled receptor 1 family.</text>
</comment>
<dbReference type="OrthoDB" id="6117944at2759"/>
<name>A0A0P6EHZ1_9CRUS</name>
<comment type="subcellular location">
    <subcellularLocation>
        <location evidence="1">Cell membrane</location>
        <topology evidence="1">Multi-pass membrane protein</topology>
    </subcellularLocation>
</comment>
<evidence type="ECO:0000256" key="5">
    <source>
        <dbReference type="ARBA" id="ARBA00022989"/>
    </source>
</evidence>
<evidence type="ECO:0000256" key="4">
    <source>
        <dbReference type="ARBA" id="ARBA00022692"/>
    </source>
</evidence>
<reference evidence="14" key="1">
    <citation type="submission" date="2015-10" db="EMBL/GenBank/DDBJ databases">
        <title>EvidentialGene: Evidence-directed Construction of Complete mRNA Transcriptomes without Genomes.</title>
        <authorList>
            <person name="Gilbert D.G."/>
        </authorList>
    </citation>
    <scope>NUCLEOTIDE SEQUENCE</scope>
</reference>
<accession>A0A0P6EHZ1</accession>
<dbReference type="CDD" id="cd15210">
    <property type="entry name" value="7tmA_GPR84-like"/>
    <property type="match status" value="1"/>
</dbReference>
<dbReference type="PROSITE" id="PS50262">
    <property type="entry name" value="G_PROTEIN_RECEP_F1_2"/>
    <property type="match status" value="1"/>
</dbReference>
<feature type="transmembrane region" description="Helical" evidence="12">
    <location>
        <begin position="206"/>
        <end position="228"/>
    </location>
</feature>
<keyword evidence="8 10" id="KW-0675">Receptor</keyword>
<evidence type="ECO:0000256" key="1">
    <source>
        <dbReference type="ARBA" id="ARBA00004651"/>
    </source>
</evidence>
<feature type="transmembrane region" description="Helical" evidence="12">
    <location>
        <begin position="156"/>
        <end position="177"/>
    </location>
</feature>
<feature type="transmembrane region" description="Helical" evidence="12">
    <location>
        <begin position="40"/>
        <end position="65"/>
    </location>
</feature>
<evidence type="ECO:0000313" key="15">
    <source>
        <dbReference type="EMBL" id="KZS19551.1"/>
    </source>
</evidence>
<dbReference type="STRING" id="35525.A0A0P6EHZ1"/>
<organism evidence="14">
    <name type="scientific">Daphnia magna</name>
    <dbReference type="NCBI Taxonomy" id="35525"/>
    <lineage>
        <taxon>Eukaryota</taxon>
        <taxon>Metazoa</taxon>
        <taxon>Ecdysozoa</taxon>
        <taxon>Arthropoda</taxon>
        <taxon>Crustacea</taxon>
        <taxon>Branchiopoda</taxon>
        <taxon>Diplostraca</taxon>
        <taxon>Cladocera</taxon>
        <taxon>Anomopoda</taxon>
        <taxon>Daphniidae</taxon>
        <taxon>Daphnia</taxon>
    </lineage>
</organism>
<dbReference type="GO" id="GO:0004930">
    <property type="term" value="F:G protein-coupled receptor activity"/>
    <property type="evidence" value="ECO:0007669"/>
    <property type="project" value="UniProtKB-KW"/>
</dbReference>
<feature type="domain" description="G-protein coupled receptors family 1 profile" evidence="13">
    <location>
        <begin position="56"/>
        <end position="333"/>
    </location>
</feature>
<dbReference type="InterPro" id="IPR017452">
    <property type="entry name" value="GPCR_Rhodpsn_7TM"/>
</dbReference>
<evidence type="ECO:0000256" key="9">
    <source>
        <dbReference type="ARBA" id="ARBA00023224"/>
    </source>
</evidence>
<feature type="transmembrane region" description="Helical" evidence="12">
    <location>
        <begin position="282"/>
        <end position="302"/>
    </location>
</feature>
<evidence type="ECO:0000256" key="7">
    <source>
        <dbReference type="ARBA" id="ARBA00023136"/>
    </source>
</evidence>
<evidence type="ECO:0000259" key="13">
    <source>
        <dbReference type="PROSITE" id="PS50262"/>
    </source>
</evidence>
<feature type="transmembrane region" description="Helical" evidence="12">
    <location>
        <begin position="314"/>
        <end position="335"/>
    </location>
</feature>
<sequence>MEDSLTSSANQWNNTPLADVYNESVISAHHPIRYPREASYFAAACAILFVLIGIGGNSLTVAALVRSRKLRSHATTAFVLSLAGSDLLFCAFNLPLTASRYIYESWILGDTLCRLFPFFFYGNVAASLFSMVLITINRYILIASPSWYDKIYRRPFIVLMILSSWLFSFLMMTPPLLGIWGDLGLNPATFSCTILPGEDGKSPKKFFFAFGFLIPCLTIIVSYTCIFIKVKQSRRNVMAHSPESNGNRQEEANVPAIKPVKKSKKSSSEKHQRRDDLRLTRMMLIIFCCFLLCFLPLMVVNVADDEKKTKVPVIHVMASILAWASSVINPFIYAFSNRQYRSAYRQLLCGSSRSARLTSQTQTSRSSGRTFLTDMLHYTAHADKVKVIRASNIHSSVANKEEGDQQQLPRV</sequence>
<evidence type="ECO:0000256" key="8">
    <source>
        <dbReference type="ARBA" id="ARBA00023170"/>
    </source>
</evidence>
<evidence type="ECO:0000256" key="10">
    <source>
        <dbReference type="RuleBase" id="RU000688"/>
    </source>
</evidence>
<dbReference type="Pfam" id="PF00001">
    <property type="entry name" value="7tm_1"/>
    <property type="match status" value="1"/>
</dbReference>
<gene>
    <name evidence="15" type="ORF">APZ42_013965</name>
</gene>
<feature type="transmembrane region" description="Helical" evidence="12">
    <location>
        <begin position="77"/>
        <end position="98"/>
    </location>
</feature>
<evidence type="ECO:0000313" key="14">
    <source>
        <dbReference type="EMBL" id="JAN18391.1"/>
    </source>
</evidence>
<protein>
    <submittedName>
        <fullName evidence="15">Lysophosphatidic acid receptor 3</fullName>
    </submittedName>
    <submittedName>
        <fullName evidence="14">Trapped in endoderm-1</fullName>
    </submittedName>
</protein>
<feature type="region of interest" description="Disordered" evidence="11">
    <location>
        <begin position="239"/>
        <end position="272"/>
    </location>
</feature>
<dbReference type="PANTHER" id="PTHR24228">
    <property type="entry name" value="B2 BRADYKININ RECEPTOR/ANGIOTENSIN II RECEPTOR"/>
    <property type="match status" value="1"/>
</dbReference>